<comment type="caution">
    <text evidence="4">The sequence shown here is derived from an EMBL/GenBank/DDBJ whole genome shotgun (WGS) entry which is preliminary data.</text>
</comment>
<evidence type="ECO:0000313" key="5">
    <source>
        <dbReference type="Proteomes" id="UP000028834"/>
    </source>
</evidence>
<gene>
    <name evidence="4" type="ORF">TGRUB_200480</name>
</gene>
<name>A0A086LJF5_TOXGO</name>
<feature type="region of interest" description="Disordered" evidence="1">
    <location>
        <begin position="130"/>
        <end position="167"/>
    </location>
</feature>
<keyword evidence="3" id="KW-0732">Signal</keyword>
<sequence>MSPRMYMMAILSSPATLAVFSFLLCNLHNCYSGSWAMAAERLDTVSGIGSGSDGRHAASAVPRSAILAEAEQQHTLVPVHLRRSKRTSLTKRSTALSRRTKTMIAAKVVLSLVAILGLLVASVKLQQCRRNLPESPSREAEGITGRRLAEGGGDDEKCVSVEPSSAL</sequence>
<dbReference type="EMBL" id="AFYV02003063">
    <property type="protein sequence ID" value="KFG56773.1"/>
    <property type="molecule type" value="Genomic_DNA"/>
</dbReference>
<proteinExistence type="predicted"/>
<keyword evidence="2" id="KW-1133">Transmembrane helix</keyword>
<accession>A0A086LJF5</accession>
<feature type="chain" id="PRO_5001810255" evidence="3">
    <location>
        <begin position="33"/>
        <end position="167"/>
    </location>
</feature>
<protein>
    <submittedName>
        <fullName evidence="4">Toxoplasma gondii family B protein</fullName>
    </submittedName>
</protein>
<evidence type="ECO:0000256" key="1">
    <source>
        <dbReference type="SAM" id="MobiDB-lite"/>
    </source>
</evidence>
<dbReference type="AlphaFoldDB" id="A0A086LJF5"/>
<dbReference type="Proteomes" id="UP000028834">
    <property type="component" value="Unassembled WGS sequence"/>
</dbReference>
<organism evidence="4 5">
    <name type="scientific">Toxoplasma gondii RUB</name>
    <dbReference type="NCBI Taxonomy" id="935652"/>
    <lineage>
        <taxon>Eukaryota</taxon>
        <taxon>Sar</taxon>
        <taxon>Alveolata</taxon>
        <taxon>Apicomplexa</taxon>
        <taxon>Conoidasida</taxon>
        <taxon>Coccidia</taxon>
        <taxon>Eucoccidiorida</taxon>
        <taxon>Eimeriorina</taxon>
        <taxon>Sarcocystidae</taxon>
        <taxon>Toxoplasma</taxon>
    </lineage>
</organism>
<dbReference type="VEuPathDB" id="ToxoDB:TGRUB_200480"/>
<keyword evidence="2" id="KW-0472">Membrane</keyword>
<evidence type="ECO:0000256" key="2">
    <source>
        <dbReference type="SAM" id="Phobius"/>
    </source>
</evidence>
<evidence type="ECO:0000256" key="3">
    <source>
        <dbReference type="SAM" id="SignalP"/>
    </source>
</evidence>
<feature type="transmembrane region" description="Helical" evidence="2">
    <location>
        <begin position="104"/>
        <end position="123"/>
    </location>
</feature>
<reference evidence="4 5" key="1">
    <citation type="submission" date="2014-05" db="EMBL/GenBank/DDBJ databases">
        <authorList>
            <person name="Sibley D."/>
            <person name="Venepally P."/>
            <person name="Karamycheva S."/>
            <person name="Hadjithomas M."/>
            <person name="Khan A."/>
            <person name="Brunk B."/>
            <person name="Roos D."/>
            <person name="Caler E."/>
            <person name="Lorenzi H."/>
        </authorList>
    </citation>
    <scope>NUCLEOTIDE SEQUENCE [LARGE SCALE GENOMIC DNA]</scope>
    <source>
        <strain evidence="4 5">RUB</strain>
    </source>
</reference>
<feature type="signal peptide" evidence="3">
    <location>
        <begin position="1"/>
        <end position="32"/>
    </location>
</feature>
<evidence type="ECO:0000313" key="4">
    <source>
        <dbReference type="EMBL" id="KFG56773.1"/>
    </source>
</evidence>
<keyword evidence="2" id="KW-0812">Transmembrane</keyword>